<keyword evidence="1" id="KW-0472">Membrane</keyword>
<organism evidence="2 3">
    <name type="scientific">Nonlabens dokdonensis</name>
    <dbReference type="NCBI Taxonomy" id="328515"/>
    <lineage>
        <taxon>Bacteria</taxon>
        <taxon>Pseudomonadati</taxon>
        <taxon>Bacteroidota</taxon>
        <taxon>Flavobacteriia</taxon>
        <taxon>Flavobacteriales</taxon>
        <taxon>Flavobacteriaceae</taxon>
        <taxon>Nonlabens</taxon>
    </lineage>
</organism>
<keyword evidence="1" id="KW-1133">Transmembrane helix</keyword>
<feature type="transmembrane region" description="Helical" evidence="1">
    <location>
        <begin position="66"/>
        <end position="89"/>
    </location>
</feature>
<dbReference type="Proteomes" id="UP000248584">
    <property type="component" value="Unassembled WGS sequence"/>
</dbReference>
<reference evidence="2 3" key="1">
    <citation type="submission" date="2018-06" db="EMBL/GenBank/DDBJ databases">
        <title>Genomic Encyclopedia of Archaeal and Bacterial Type Strains, Phase II (KMG-II): from individual species to whole genera.</title>
        <authorList>
            <person name="Goeker M."/>
        </authorList>
    </citation>
    <scope>NUCLEOTIDE SEQUENCE [LARGE SCALE GENOMIC DNA]</scope>
    <source>
        <strain evidence="2 3">DSM 17205</strain>
    </source>
</reference>
<protein>
    <submittedName>
        <fullName evidence="2">Uncharacterized protein</fullName>
    </submittedName>
</protein>
<evidence type="ECO:0000313" key="3">
    <source>
        <dbReference type="Proteomes" id="UP000248584"/>
    </source>
</evidence>
<keyword evidence="1" id="KW-0812">Transmembrane</keyword>
<accession>A0ABX5PUF2</accession>
<feature type="transmembrane region" description="Helical" evidence="1">
    <location>
        <begin position="109"/>
        <end position="130"/>
    </location>
</feature>
<gene>
    <name evidence="2" type="ORF">LX97_03127</name>
</gene>
<dbReference type="EMBL" id="QKZR01000007">
    <property type="protein sequence ID" value="PZX37105.1"/>
    <property type="molecule type" value="Genomic_DNA"/>
</dbReference>
<proteinExistence type="predicted"/>
<evidence type="ECO:0000256" key="1">
    <source>
        <dbReference type="SAM" id="Phobius"/>
    </source>
</evidence>
<evidence type="ECO:0000313" key="2">
    <source>
        <dbReference type="EMBL" id="PZX37105.1"/>
    </source>
</evidence>
<keyword evidence="3" id="KW-1185">Reference proteome</keyword>
<sequence>MSSLALFVFIYFYTLNLADSTLDFNVHDTYFIIGSYDALTILLTSGIILGSVLLLLSLKLFSKFKFLYFIIVFLKLCWVYTIIKAYTFISMNHLPTRYYTNSNFEIDRFYQAASVLIIPILLFLIVMLVITKLFSLRKRH</sequence>
<feature type="transmembrane region" description="Helical" evidence="1">
    <location>
        <begin position="30"/>
        <end position="54"/>
    </location>
</feature>
<comment type="caution">
    <text evidence="2">The sequence shown here is derived from an EMBL/GenBank/DDBJ whole genome shotgun (WGS) entry which is preliminary data.</text>
</comment>
<name>A0ABX5PUF2_9FLAO</name>